<dbReference type="SUPFAM" id="SSF56784">
    <property type="entry name" value="HAD-like"/>
    <property type="match status" value="1"/>
</dbReference>
<dbReference type="NCBIfam" id="TIGR01509">
    <property type="entry name" value="HAD-SF-IA-v3"/>
    <property type="match status" value="1"/>
</dbReference>
<reference evidence="1" key="1">
    <citation type="journal article" date="2022" name="Int. J. Syst. Evol. Microbiol.">
        <title>Granulimonas faecalis gen. nov., sp. nov., and Leptogranulimonas caecicola gen. nov., sp. nov., novel lactate-producing Atopobiaceae bacteria isolated from mouse intestines, and an emended description of the family Atopobiaceae.</title>
        <authorList>
            <person name="Morinaga K."/>
            <person name="Kusada H."/>
            <person name="Sakamoto S."/>
            <person name="Murakami T."/>
            <person name="Toyoda A."/>
            <person name="Mori H."/>
            <person name="Meng X.Y."/>
            <person name="Takashino M."/>
            <person name="Murotomi K."/>
            <person name="Tamaki H."/>
        </authorList>
    </citation>
    <scope>NUCLEOTIDE SEQUENCE</scope>
    <source>
        <strain evidence="1">OPF53</strain>
    </source>
</reference>
<proteinExistence type="predicted"/>
<keyword evidence="2" id="KW-1185">Reference proteome</keyword>
<evidence type="ECO:0000313" key="2">
    <source>
        <dbReference type="Proteomes" id="UP001055025"/>
    </source>
</evidence>
<dbReference type="SFLD" id="SFLDS00003">
    <property type="entry name" value="Haloacid_Dehalogenase"/>
    <property type="match status" value="1"/>
</dbReference>
<dbReference type="EMBL" id="BQKC01000001">
    <property type="protein sequence ID" value="GJM55816.1"/>
    <property type="molecule type" value="Genomic_DNA"/>
</dbReference>
<dbReference type="InterPro" id="IPR023198">
    <property type="entry name" value="PGP-like_dom2"/>
</dbReference>
<protein>
    <submittedName>
        <fullName evidence="1">Haloacid dehalogenase</fullName>
    </submittedName>
</protein>
<dbReference type="Gene3D" id="3.40.50.1000">
    <property type="entry name" value="HAD superfamily/HAD-like"/>
    <property type="match status" value="1"/>
</dbReference>
<dbReference type="Proteomes" id="UP001055025">
    <property type="component" value="Unassembled WGS sequence"/>
</dbReference>
<dbReference type="GO" id="GO:0050308">
    <property type="term" value="F:sugar-phosphatase activity"/>
    <property type="evidence" value="ECO:0007669"/>
    <property type="project" value="TreeGrafter"/>
</dbReference>
<dbReference type="Pfam" id="PF13419">
    <property type="entry name" value="HAD_2"/>
    <property type="match status" value="1"/>
</dbReference>
<dbReference type="Gene3D" id="1.10.150.240">
    <property type="entry name" value="Putative phosphatase, domain 2"/>
    <property type="match status" value="1"/>
</dbReference>
<dbReference type="InterPro" id="IPR023214">
    <property type="entry name" value="HAD_sf"/>
</dbReference>
<dbReference type="PANTHER" id="PTHR43481">
    <property type="entry name" value="FRUCTOSE-1-PHOSPHATE PHOSPHATASE"/>
    <property type="match status" value="1"/>
</dbReference>
<name>A0AAV5B5P1_9ACTN</name>
<dbReference type="PRINTS" id="PR00413">
    <property type="entry name" value="HADHALOGNASE"/>
</dbReference>
<dbReference type="PANTHER" id="PTHR43481:SF4">
    <property type="entry name" value="GLYCEROL-1-PHOSPHATE PHOSPHOHYDROLASE 1-RELATED"/>
    <property type="match status" value="1"/>
</dbReference>
<organism evidence="1 2">
    <name type="scientific">Granulimonas faecalis</name>
    <dbReference type="NCBI Taxonomy" id="2894155"/>
    <lineage>
        <taxon>Bacteria</taxon>
        <taxon>Bacillati</taxon>
        <taxon>Actinomycetota</taxon>
        <taxon>Coriobacteriia</taxon>
        <taxon>Coriobacteriales</taxon>
        <taxon>Kribbibacteriaceae</taxon>
        <taxon>Granulimonas</taxon>
    </lineage>
</organism>
<dbReference type="RefSeq" id="WP_135978334.1">
    <property type="nucleotide sequence ID" value="NZ_BQKC01000001.1"/>
</dbReference>
<dbReference type="SFLD" id="SFLDG01129">
    <property type="entry name" value="C1.5:_HAD__Beta-PGM__Phosphata"/>
    <property type="match status" value="1"/>
</dbReference>
<dbReference type="InterPro" id="IPR036412">
    <property type="entry name" value="HAD-like_sf"/>
</dbReference>
<gene>
    <name evidence="1" type="ORF">ATOP_14710</name>
</gene>
<comment type="caution">
    <text evidence="1">The sequence shown here is derived from an EMBL/GenBank/DDBJ whole genome shotgun (WGS) entry which is preliminary data.</text>
</comment>
<dbReference type="InterPro" id="IPR041492">
    <property type="entry name" value="HAD_2"/>
</dbReference>
<dbReference type="AlphaFoldDB" id="A0AAV5B5P1"/>
<evidence type="ECO:0000313" key="1">
    <source>
        <dbReference type="EMBL" id="GJM55816.1"/>
    </source>
</evidence>
<dbReference type="InterPro" id="IPR051806">
    <property type="entry name" value="HAD-like_SPP"/>
</dbReference>
<accession>A0AAV5B5P1</accession>
<sequence>MRPETIEAVCFDFDGTLADTEPLGIELDLEAYRSLGLDVPLEEAHTVCGTDGKASVEAILANHGRPDLTAENFEARRRPSSQIYRSMDIAVFPGAFECVRSLRAAGVKCAVVSTTAACDLAYGLSRIGAMDCFDAMVGGDMVERRKPAPDPYLLALSFLGVDASHAIAVDDSPVGIASAKAAGLHVVAFTGSQIRQDTSAADETLAAWPLDLGL</sequence>
<dbReference type="InterPro" id="IPR006439">
    <property type="entry name" value="HAD-SF_hydro_IA"/>
</dbReference>